<dbReference type="Proteomes" id="UP000254118">
    <property type="component" value="Unassembled WGS sequence"/>
</dbReference>
<reference evidence="1 2" key="1">
    <citation type="submission" date="2018-06" db="EMBL/GenBank/DDBJ databases">
        <authorList>
            <consortium name="Pathogen Informatics"/>
            <person name="Doyle S."/>
        </authorList>
    </citation>
    <scope>NUCLEOTIDE SEQUENCE [LARGE SCALE GENOMIC DNA]</scope>
    <source>
        <strain evidence="1 2">NCTC7915</strain>
    </source>
</reference>
<proteinExistence type="predicted"/>
<dbReference type="EMBL" id="UFYA01000001">
    <property type="protein sequence ID" value="STD13900.1"/>
    <property type="molecule type" value="Genomic_DNA"/>
</dbReference>
<evidence type="ECO:0000313" key="1">
    <source>
        <dbReference type="EMBL" id="STD13900.1"/>
    </source>
</evidence>
<accession>A0AA46BPT7</accession>
<comment type="caution">
    <text evidence="1">The sequence shown here is derived from an EMBL/GenBank/DDBJ whole genome shotgun (WGS) entry which is preliminary data.</text>
</comment>
<sequence length="74" mass="7849">MTPHLSPVALYRFPCFVPIPTGITALPDAAISAACPAGENRGVLACPSGRRMAIRVDFFVADSQSHRFLGCECA</sequence>
<name>A0AA46BPT7_9MICO</name>
<evidence type="ECO:0000313" key="2">
    <source>
        <dbReference type="Proteomes" id="UP000254118"/>
    </source>
</evidence>
<protein>
    <submittedName>
        <fullName evidence="1">Uncharacterized protein</fullName>
    </submittedName>
</protein>
<dbReference type="AlphaFoldDB" id="A0AA46BPT7"/>
<gene>
    <name evidence="1" type="ORF">NCTC7915_02012</name>
</gene>
<organism evidence="1 2">
    <name type="scientific">Dermatophilus congolensis</name>
    <dbReference type="NCBI Taxonomy" id="1863"/>
    <lineage>
        <taxon>Bacteria</taxon>
        <taxon>Bacillati</taxon>
        <taxon>Actinomycetota</taxon>
        <taxon>Actinomycetes</taxon>
        <taxon>Micrococcales</taxon>
        <taxon>Dermatophilaceae</taxon>
        <taxon>Dermatophilus</taxon>
    </lineage>
</organism>